<feature type="region of interest" description="Disordered" evidence="1">
    <location>
        <begin position="15"/>
        <end position="46"/>
    </location>
</feature>
<dbReference type="RefSeq" id="WP_140231416.1">
    <property type="nucleotide sequence ID" value="NZ_BAAAEV010000001.1"/>
</dbReference>
<evidence type="ECO:0000313" key="3">
    <source>
        <dbReference type="Proteomes" id="UP000788153"/>
    </source>
</evidence>
<dbReference type="Proteomes" id="UP000788153">
    <property type="component" value="Unassembled WGS sequence"/>
</dbReference>
<organism evidence="2 3">
    <name type="scientific">Sphingomonas japonica</name>
    <dbReference type="NCBI Taxonomy" id="511662"/>
    <lineage>
        <taxon>Bacteria</taxon>
        <taxon>Pseudomonadati</taxon>
        <taxon>Pseudomonadota</taxon>
        <taxon>Alphaproteobacteria</taxon>
        <taxon>Sphingomonadales</taxon>
        <taxon>Sphingomonadaceae</taxon>
        <taxon>Sphingomonas</taxon>
    </lineage>
</organism>
<feature type="compositionally biased region" description="Polar residues" evidence="1">
    <location>
        <begin position="21"/>
        <end position="30"/>
    </location>
</feature>
<name>A0ABX0U271_9SPHN</name>
<protein>
    <recommendedName>
        <fullName evidence="4">DUF1176 domain-containing protein</fullName>
    </recommendedName>
</protein>
<dbReference type="Pfam" id="PF06674">
    <property type="entry name" value="DUF1176"/>
    <property type="match status" value="1"/>
</dbReference>
<comment type="caution">
    <text evidence="2">The sequence shown here is derived from an EMBL/GenBank/DDBJ whole genome shotgun (WGS) entry which is preliminary data.</text>
</comment>
<reference evidence="2 3" key="1">
    <citation type="submission" date="2020-03" db="EMBL/GenBank/DDBJ databases">
        <title>Genomic Encyclopedia of Type Strains, Phase IV (KMG-IV): sequencing the most valuable type-strain genomes for metagenomic binning, comparative biology and taxonomic classification.</title>
        <authorList>
            <person name="Goeker M."/>
        </authorList>
    </citation>
    <scope>NUCLEOTIDE SEQUENCE [LARGE SCALE GENOMIC DNA]</scope>
    <source>
        <strain evidence="2 3">DSM 22753</strain>
    </source>
</reference>
<proteinExistence type="predicted"/>
<accession>A0ABX0U271</accession>
<gene>
    <name evidence="2" type="ORF">FHT01_001351</name>
</gene>
<evidence type="ECO:0008006" key="4">
    <source>
        <dbReference type="Google" id="ProtNLM"/>
    </source>
</evidence>
<evidence type="ECO:0000313" key="2">
    <source>
        <dbReference type="EMBL" id="NIJ23809.1"/>
    </source>
</evidence>
<dbReference type="InterPro" id="IPR009560">
    <property type="entry name" value="DUF1176"/>
</dbReference>
<dbReference type="EMBL" id="JAASQP010000001">
    <property type="protein sequence ID" value="NIJ23809.1"/>
    <property type="molecule type" value="Genomic_DNA"/>
</dbReference>
<evidence type="ECO:0000256" key="1">
    <source>
        <dbReference type="SAM" id="MobiDB-lite"/>
    </source>
</evidence>
<keyword evidence="3" id="KW-1185">Reference proteome</keyword>
<sequence>MILIPLLLAAACSDRAPQDTAPPSNSSIQETALPPSSAAPPPDTSRPGAIDVFRDWVVGCDNVLDCKATVLGTEAGDFPLITLAVERKAGPLGPIRIGFSGRDGEVTPPFTVEVDGRVVASGGMTTPAGAYITGPDAQRIAAALVNGQQATLTAGAGTRETVSLAGASAALRYIDAEQGRAGTQSAIVARGPASATAAPAPALPVVQVPAIGGTPAAVTSELLASMRTQGDCEAYDDEYGAPRIHALSDVVTMVSLPCARGAYNAINAVFLIEDGEARPAPFDADPSMSPEDGAVPTITNGEFANGIFDSFAKGRGLGDCGIAQKFAWDGERFRLVEQSEMPECRGSSDTIPTFRAQVERTGGD</sequence>